<dbReference type="InterPro" id="IPR009019">
    <property type="entry name" value="KH_sf_prok-type"/>
</dbReference>
<gene>
    <name evidence="8 11" type="primary">rpsC</name>
    <name evidence="11" type="ORF">MCFN_02390</name>
</gene>
<keyword evidence="4 8" id="KW-0689">Ribosomal protein</keyword>
<name>A0A059XS22_9BACT</name>
<dbReference type="PROSITE" id="PS50823">
    <property type="entry name" value="KH_TYPE_2"/>
    <property type="match status" value="1"/>
</dbReference>
<dbReference type="PANTHER" id="PTHR11760">
    <property type="entry name" value="30S/40S RIBOSOMAL PROTEIN S3"/>
    <property type="match status" value="1"/>
</dbReference>
<reference evidence="11 12" key="1">
    <citation type="journal article" date="2014" name="Genome Announc.">
        <title>Complete Genome Sequence of the Bovine Mastitis Pathogen Mycoplasma californicum Strain ST-6T (ATCC 33461T).</title>
        <authorList>
            <person name="Calcutt M.J."/>
            <person name="Foecking M.F."/>
            <person name="Fox L.K."/>
        </authorList>
    </citation>
    <scope>NUCLEOTIDE SEQUENCE [LARGE SCALE GENOMIC DNA]</scope>
    <source>
        <strain evidence="11 12">ST-6</strain>
    </source>
</reference>
<dbReference type="InterPro" id="IPR036419">
    <property type="entry name" value="Ribosomal_S3_C_sf"/>
</dbReference>
<dbReference type="CDD" id="cd02412">
    <property type="entry name" value="KH-II_30S_S3"/>
    <property type="match status" value="1"/>
</dbReference>
<dbReference type="InterPro" id="IPR018280">
    <property type="entry name" value="Ribosomal_uS3_CS"/>
</dbReference>
<sequence>MGQKVNPNGFRYGITKPLNTTWFADKKDFGTQLVQDDKIYKFFDKLVRKYQIGQVEIKRVQSGKITVYLHVVHPAKILGEGGSNIQALNLQLHKYLKDKKADINLQVVQIAKPELNARLAAEAIAIRLENRESFRIAQKYIINDALKAHAKGIKTAVSGRLNGVDMARTEGYSRGEMKLHTLRQDVDYAQATARTTYGAIGVKVWISKGEFLEGGKK</sequence>
<keyword evidence="12" id="KW-1185">Reference proteome</keyword>
<dbReference type="PROSITE" id="PS00548">
    <property type="entry name" value="RIBOSOMAL_S3"/>
    <property type="match status" value="1"/>
</dbReference>
<evidence type="ECO:0000256" key="7">
    <source>
        <dbReference type="ARBA" id="ARBA00035257"/>
    </source>
</evidence>
<dbReference type="InterPro" id="IPR001351">
    <property type="entry name" value="Ribosomal_uS3_C"/>
</dbReference>
<keyword evidence="3 8" id="KW-0694">RNA-binding</keyword>
<dbReference type="FunFam" id="3.30.300.20:FF:000001">
    <property type="entry name" value="30S ribosomal protein S3"/>
    <property type="match status" value="1"/>
</dbReference>
<dbReference type="AlphaFoldDB" id="A0A059XS22"/>
<dbReference type="PANTHER" id="PTHR11760:SF19">
    <property type="entry name" value="SMALL RIBOSOMAL SUBUNIT PROTEIN US3C"/>
    <property type="match status" value="1"/>
</dbReference>
<dbReference type="Pfam" id="PF00189">
    <property type="entry name" value="Ribosomal_S3_C"/>
    <property type="match status" value="1"/>
</dbReference>
<evidence type="ECO:0000313" key="12">
    <source>
        <dbReference type="Proteomes" id="UP000027088"/>
    </source>
</evidence>
<dbReference type="InterPro" id="IPR015946">
    <property type="entry name" value="KH_dom-like_a/b"/>
</dbReference>
<proteinExistence type="inferred from homology"/>
<dbReference type="eggNOG" id="COG0092">
    <property type="taxonomic scope" value="Bacteria"/>
</dbReference>
<evidence type="ECO:0000256" key="1">
    <source>
        <dbReference type="ARBA" id="ARBA00010761"/>
    </source>
</evidence>
<dbReference type="GO" id="GO:0022627">
    <property type="term" value="C:cytosolic small ribosomal subunit"/>
    <property type="evidence" value="ECO:0007669"/>
    <property type="project" value="TreeGrafter"/>
</dbReference>
<organism evidence="11 12">
    <name type="scientific">Mycoplasmopsis californica</name>
    <dbReference type="NCBI Taxonomy" id="2113"/>
    <lineage>
        <taxon>Bacteria</taxon>
        <taxon>Bacillati</taxon>
        <taxon>Mycoplasmatota</taxon>
        <taxon>Mycoplasmoidales</taxon>
        <taxon>Metamycoplasmataceae</taxon>
        <taxon>Mycoplasmopsis</taxon>
    </lineage>
</organism>
<dbReference type="RefSeq" id="WP_038561956.1">
    <property type="nucleotide sequence ID" value="NZ_AP018940.1"/>
</dbReference>
<dbReference type="GO" id="GO:0019843">
    <property type="term" value="F:rRNA binding"/>
    <property type="evidence" value="ECO:0007669"/>
    <property type="project" value="UniProtKB-UniRule"/>
</dbReference>
<accession>A0A059XS22</accession>
<dbReference type="EMBL" id="CP007521">
    <property type="protein sequence ID" value="AIA29613.1"/>
    <property type="molecule type" value="Genomic_DNA"/>
</dbReference>
<keyword evidence="2 8" id="KW-0699">rRNA-binding</keyword>
<dbReference type="Pfam" id="PF07650">
    <property type="entry name" value="KH_2"/>
    <property type="match status" value="1"/>
</dbReference>
<evidence type="ECO:0000313" key="11">
    <source>
        <dbReference type="EMBL" id="AIA29613.1"/>
    </source>
</evidence>
<dbReference type="SMART" id="SM00322">
    <property type="entry name" value="KH"/>
    <property type="match status" value="1"/>
</dbReference>
<evidence type="ECO:0000256" key="9">
    <source>
        <dbReference type="RuleBase" id="RU003624"/>
    </source>
</evidence>
<evidence type="ECO:0000256" key="5">
    <source>
        <dbReference type="ARBA" id="ARBA00023274"/>
    </source>
</evidence>
<dbReference type="InterPro" id="IPR004087">
    <property type="entry name" value="KH_dom"/>
</dbReference>
<dbReference type="InterPro" id="IPR004044">
    <property type="entry name" value="KH_dom_type_2"/>
</dbReference>
<comment type="similarity">
    <text evidence="1 8 9">Belongs to the universal ribosomal protein uS3 family.</text>
</comment>
<evidence type="ECO:0000256" key="8">
    <source>
        <dbReference type="HAMAP-Rule" id="MF_01309"/>
    </source>
</evidence>
<dbReference type="Gene3D" id="3.30.300.20">
    <property type="match status" value="1"/>
</dbReference>
<evidence type="ECO:0000256" key="3">
    <source>
        <dbReference type="ARBA" id="ARBA00022884"/>
    </source>
</evidence>
<dbReference type="InterPro" id="IPR005704">
    <property type="entry name" value="Ribosomal_uS3_bac-typ"/>
</dbReference>
<dbReference type="InterPro" id="IPR057258">
    <property type="entry name" value="Ribosomal_uS3"/>
</dbReference>
<dbReference type="SUPFAM" id="SSF54821">
    <property type="entry name" value="Ribosomal protein S3 C-terminal domain"/>
    <property type="match status" value="1"/>
</dbReference>
<dbReference type="GO" id="GO:0003735">
    <property type="term" value="F:structural constituent of ribosome"/>
    <property type="evidence" value="ECO:0007669"/>
    <property type="project" value="InterPro"/>
</dbReference>
<dbReference type="GO" id="GO:0006412">
    <property type="term" value="P:translation"/>
    <property type="evidence" value="ECO:0007669"/>
    <property type="project" value="UniProtKB-UniRule"/>
</dbReference>
<dbReference type="SUPFAM" id="SSF54814">
    <property type="entry name" value="Prokaryotic type KH domain (KH-domain type II)"/>
    <property type="match status" value="1"/>
</dbReference>
<keyword evidence="5 8" id="KW-0687">Ribonucleoprotein</keyword>
<protein>
    <recommendedName>
        <fullName evidence="7 8">Small ribosomal subunit protein uS3</fullName>
    </recommendedName>
</protein>
<evidence type="ECO:0000256" key="6">
    <source>
        <dbReference type="ARBA" id="ARBA00024998"/>
    </source>
</evidence>
<dbReference type="HAMAP" id="MF_01309_B">
    <property type="entry name" value="Ribosomal_uS3_B"/>
    <property type="match status" value="1"/>
</dbReference>
<dbReference type="NCBIfam" id="TIGR01009">
    <property type="entry name" value="rpsC_bact"/>
    <property type="match status" value="1"/>
</dbReference>
<dbReference type="Gene3D" id="3.30.1140.32">
    <property type="entry name" value="Ribosomal protein S3, C-terminal domain"/>
    <property type="match status" value="1"/>
</dbReference>
<feature type="domain" description="KH type-2" evidence="10">
    <location>
        <begin position="39"/>
        <end position="111"/>
    </location>
</feature>
<evidence type="ECO:0000256" key="2">
    <source>
        <dbReference type="ARBA" id="ARBA00022730"/>
    </source>
</evidence>
<comment type="function">
    <text evidence="6 8">Binds the lower part of the 30S subunit head. Binds mRNA in the 70S ribosome, positioning it for translation.</text>
</comment>
<evidence type="ECO:0000256" key="4">
    <source>
        <dbReference type="ARBA" id="ARBA00022980"/>
    </source>
</evidence>
<dbReference type="KEGG" id="mcr:MCFN_02390"/>
<comment type="subunit">
    <text evidence="8">Part of the 30S ribosomal subunit. Forms a tight complex with proteins S10 and S14.</text>
</comment>
<dbReference type="Proteomes" id="UP000027088">
    <property type="component" value="Chromosome"/>
</dbReference>
<evidence type="ECO:0000259" key="10">
    <source>
        <dbReference type="PROSITE" id="PS50823"/>
    </source>
</evidence>
<dbReference type="GO" id="GO:0003729">
    <property type="term" value="F:mRNA binding"/>
    <property type="evidence" value="ECO:0007669"/>
    <property type="project" value="UniProtKB-UniRule"/>
</dbReference>